<keyword evidence="1" id="KW-0732">Signal</keyword>
<dbReference type="AlphaFoldDB" id="A0A9X0YLB6"/>
<dbReference type="Proteomes" id="UP001138672">
    <property type="component" value="Unassembled WGS sequence"/>
</dbReference>
<evidence type="ECO:0000313" key="5">
    <source>
        <dbReference type="Proteomes" id="UP001231587"/>
    </source>
</evidence>
<evidence type="ECO:0000256" key="1">
    <source>
        <dbReference type="SAM" id="SignalP"/>
    </source>
</evidence>
<keyword evidence="5" id="KW-1185">Reference proteome</keyword>
<dbReference type="RefSeq" id="WP_057780242.1">
    <property type="nucleotide sequence ID" value="NZ_JAGGJQ010000007.1"/>
</dbReference>
<organism evidence="2 4">
    <name type="scientific">Formosa algae</name>
    <dbReference type="NCBI Taxonomy" id="225843"/>
    <lineage>
        <taxon>Bacteria</taxon>
        <taxon>Pseudomonadati</taxon>
        <taxon>Bacteroidota</taxon>
        <taxon>Flavobacteriia</taxon>
        <taxon>Flavobacteriales</taxon>
        <taxon>Flavobacteriaceae</taxon>
        <taxon>Formosa</taxon>
    </lineage>
</organism>
<accession>A0A9X0YLB6</accession>
<dbReference type="EMBL" id="JAGGJQ010000007">
    <property type="protein sequence ID" value="MBP1840714.1"/>
    <property type="molecule type" value="Genomic_DNA"/>
</dbReference>
<evidence type="ECO:0000313" key="2">
    <source>
        <dbReference type="EMBL" id="MBP1840714.1"/>
    </source>
</evidence>
<proteinExistence type="predicted"/>
<sequence>MINIQAFILGFWLCIVNVTAQNTNSPSTDISALFLSIFKSLTIKISNNLEYESYLLDFNLKRNALSKDLYHKKRLELKSTTLESINFKEQNGATYLYSETKINSDTSEEKPKIITSSFSAFFTEISYLKGNSGYQITGNQTSENIKTNPKFCEVYIAKIECNALPYLEYYIS</sequence>
<dbReference type="Proteomes" id="UP001231587">
    <property type="component" value="Unassembled WGS sequence"/>
</dbReference>
<evidence type="ECO:0000313" key="3">
    <source>
        <dbReference type="EMBL" id="MDQ0335873.1"/>
    </source>
</evidence>
<name>A0A9X0YLB6_9FLAO</name>
<protein>
    <submittedName>
        <fullName evidence="2">Uncharacterized protein</fullName>
    </submittedName>
</protein>
<evidence type="ECO:0000313" key="4">
    <source>
        <dbReference type="Proteomes" id="UP001138672"/>
    </source>
</evidence>
<dbReference type="EMBL" id="JAUSUU010000007">
    <property type="protein sequence ID" value="MDQ0335873.1"/>
    <property type="molecule type" value="Genomic_DNA"/>
</dbReference>
<feature type="signal peptide" evidence="1">
    <location>
        <begin position="1"/>
        <end position="20"/>
    </location>
</feature>
<comment type="caution">
    <text evidence="2">The sequence shown here is derived from an EMBL/GenBank/DDBJ whole genome shotgun (WGS) entry which is preliminary data.</text>
</comment>
<feature type="chain" id="PRO_5040941272" evidence="1">
    <location>
        <begin position="21"/>
        <end position="172"/>
    </location>
</feature>
<reference evidence="2" key="1">
    <citation type="submission" date="2021-03" db="EMBL/GenBank/DDBJ databases">
        <title>Genomic Encyclopedia of Type Strains, Phase IV (KMG-IV): sequencing the most valuable type-strain genomes for metagenomic binning, comparative biology and taxonomic classification.</title>
        <authorList>
            <person name="Goeker M."/>
        </authorList>
    </citation>
    <scope>NUCLEOTIDE SEQUENCE</scope>
    <source>
        <strain evidence="2">DSM 15523</strain>
        <strain evidence="3 5">DSM 16476</strain>
    </source>
</reference>
<gene>
    <name evidence="2" type="ORF">J2Z56_002644</name>
    <name evidence="3" type="ORF">J2Z57_002325</name>
</gene>